<dbReference type="GO" id="GO:0005634">
    <property type="term" value="C:nucleus"/>
    <property type="evidence" value="ECO:0007669"/>
    <property type="project" value="TreeGrafter"/>
</dbReference>
<dbReference type="PANTHER" id="PTHR46475:SF1">
    <property type="entry name" value="REGULATORY PROTEIN NPR2"/>
    <property type="match status" value="1"/>
</dbReference>
<dbReference type="Gene3D" id="1.25.40.20">
    <property type="entry name" value="Ankyrin repeat-containing domain"/>
    <property type="match status" value="1"/>
</dbReference>
<dbReference type="AlphaFoldDB" id="A0AA38FDL9"/>
<accession>A0AA38FDL9</accession>
<proteinExistence type="predicted"/>
<dbReference type="Pfam" id="PF12796">
    <property type="entry name" value="Ank_2"/>
    <property type="match status" value="1"/>
</dbReference>
<dbReference type="GO" id="GO:2000031">
    <property type="term" value="P:regulation of salicylic acid mediated signaling pathway"/>
    <property type="evidence" value="ECO:0007669"/>
    <property type="project" value="InterPro"/>
</dbReference>
<dbReference type="InterPro" id="IPR036770">
    <property type="entry name" value="Ankyrin_rpt-contain_sf"/>
</dbReference>
<evidence type="ECO:0000313" key="1">
    <source>
        <dbReference type="EMBL" id="KAH9298733.1"/>
    </source>
</evidence>
<dbReference type="SUPFAM" id="SSF48403">
    <property type="entry name" value="Ankyrin repeat"/>
    <property type="match status" value="1"/>
</dbReference>
<comment type="caution">
    <text evidence="1">The sequence shown here is derived from an EMBL/GenBank/DDBJ whole genome shotgun (WGS) entry which is preliminary data.</text>
</comment>
<dbReference type="GO" id="GO:0042742">
    <property type="term" value="P:defense response to bacterium"/>
    <property type="evidence" value="ECO:0007669"/>
    <property type="project" value="TreeGrafter"/>
</dbReference>
<dbReference type="Proteomes" id="UP000824469">
    <property type="component" value="Unassembled WGS sequence"/>
</dbReference>
<reference evidence="1 2" key="1">
    <citation type="journal article" date="2021" name="Nat. Plants">
        <title>The Taxus genome provides insights into paclitaxel biosynthesis.</title>
        <authorList>
            <person name="Xiong X."/>
            <person name="Gou J."/>
            <person name="Liao Q."/>
            <person name="Li Y."/>
            <person name="Zhou Q."/>
            <person name="Bi G."/>
            <person name="Li C."/>
            <person name="Du R."/>
            <person name="Wang X."/>
            <person name="Sun T."/>
            <person name="Guo L."/>
            <person name="Liang H."/>
            <person name="Lu P."/>
            <person name="Wu Y."/>
            <person name="Zhang Z."/>
            <person name="Ro D.K."/>
            <person name="Shang Y."/>
            <person name="Huang S."/>
            <person name="Yan J."/>
        </authorList>
    </citation>
    <scope>NUCLEOTIDE SEQUENCE [LARGE SCALE GENOMIC DNA]</scope>
    <source>
        <strain evidence="1">Ta-2019</strain>
    </source>
</reference>
<organism evidence="1 2">
    <name type="scientific">Taxus chinensis</name>
    <name type="common">Chinese yew</name>
    <name type="synonym">Taxus wallichiana var. chinensis</name>
    <dbReference type="NCBI Taxonomy" id="29808"/>
    <lineage>
        <taxon>Eukaryota</taxon>
        <taxon>Viridiplantae</taxon>
        <taxon>Streptophyta</taxon>
        <taxon>Embryophyta</taxon>
        <taxon>Tracheophyta</taxon>
        <taxon>Spermatophyta</taxon>
        <taxon>Pinopsida</taxon>
        <taxon>Pinidae</taxon>
        <taxon>Conifers II</taxon>
        <taxon>Cupressales</taxon>
        <taxon>Taxaceae</taxon>
        <taxon>Taxus</taxon>
    </lineage>
</organism>
<dbReference type="InterPro" id="IPR044292">
    <property type="entry name" value="NPR"/>
</dbReference>
<keyword evidence="2" id="KW-1185">Reference proteome</keyword>
<name>A0AA38FDL9_TAXCH</name>
<evidence type="ECO:0008006" key="3">
    <source>
        <dbReference type="Google" id="ProtNLM"/>
    </source>
</evidence>
<protein>
    <recommendedName>
        <fullName evidence="3">NPR1-like protein</fullName>
    </recommendedName>
</protein>
<dbReference type="GO" id="GO:0050832">
    <property type="term" value="P:defense response to fungus"/>
    <property type="evidence" value="ECO:0007669"/>
    <property type="project" value="TreeGrafter"/>
</dbReference>
<dbReference type="PANTHER" id="PTHR46475">
    <property type="entry name" value="REGULATORY PROTEIN NPR3"/>
    <property type="match status" value="1"/>
</dbReference>
<gene>
    <name evidence="1" type="ORF">KI387_030415</name>
</gene>
<feature type="non-terminal residue" evidence="1">
    <location>
        <position position="1"/>
    </location>
</feature>
<evidence type="ECO:0000313" key="2">
    <source>
        <dbReference type="Proteomes" id="UP000824469"/>
    </source>
</evidence>
<dbReference type="InterPro" id="IPR002110">
    <property type="entry name" value="Ankyrin_rpt"/>
</dbReference>
<dbReference type="EMBL" id="JAHRHJ020000010">
    <property type="protein sequence ID" value="KAH9298733.1"/>
    <property type="molecule type" value="Genomic_DNA"/>
</dbReference>
<dbReference type="GO" id="GO:0009862">
    <property type="term" value="P:systemic acquired resistance, salicylic acid mediated signaling pathway"/>
    <property type="evidence" value="ECO:0007669"/>
    <property type="project" value="InterPro"/>
</dbReference>
<sequence>ARSDVDHTTIEKEFPSQVVVGIVDLRSQLGLETQDTTSLPYKNVRRIQKALDSDDVELVRMLLSEGPVTLDDAYALHYAAAYCDAKITRELLDLGNSDVNLINSRGYSVLHIAAMRKEPTHNCVTLNERS</sequence>
<dbReference type="GO" id="GO:2000022">
    <property type="term" value="P:regulation of jasmonic acid mediated signaling pathway"/>
    <property type="evidence" value="ECO:0007669"/>
    <property type="project" value="InterPro"/>
</dbReference>